<reference evidence="2" key="1">
    <citation type="journal article" date="2015" name="Nat. Genet.">
        <title>The genome and transcriptome of the zoonotic hookworm Ancylostoma ceylanicum identify infection-specific gene families.</title>
        <authorList>
            <person name="Schwarz E.M."/>
            <person name="Hu Y."/>
            <person name="Antoshechkin I."/>
            <person name="Miller M.M."/>
            <person name="Sternberg P.W."/>
            <person name="Aroian R.V."/>
        </authorList>
    </citation>
    <scope>NUCLEOTIDE SEQUENCE</scope>
    <source>
        <strain evidence="2">HY135</strain>
    </source>
</reference>
<dbReference type="AlphaFoldDB" id="A0A016WUB5"/>
<keyword evidence="2" id="KW-1185">Reference proteome</keyword>
<accession>A0A016WUB5</accession>
<dbReference type="EMBL" id="JARK01000098">
    <property type="protein sequence ID" value="EYC43265.1"/>
    <property type="molecule type" value="Genomic_DNA"/>
</dbReference>
<evidence type="ECO:0000313" key="1">
    <source>
        <dbReference type="EMBL" id="EYC43265.1"/>
    </source>
</evidence>
<organism evidence="1 2">
    <name type="scientific">Ancylostoma ceylanicum</name>
    <dbReference type="NCBI Taxonomy" id="53326"/>
    <lineage>
        <taxon>Eukaryota</taxon>
        <taxon>Metazoa</taxon>
        <taxon>Ecdysozoa</taxon>
        <taxon>Nematoda</taxon>
        <taxon>Chromadorea</taxon>
        <taxon>Rhabditida</taxon>
        <taxon>Rhabditina</taxon>
        <taxon>Rhabditomorpha</taxon>
        <taxon>Strongyloidea</taxon>
        <taxon>Ancylostomatidae</taxon>
        <taxon>Ancylostomatinae</taxon>
        <taxon>Ancylostoma</taxon>
    </lineage>
</organism>
<proteinExistence type="predicted"/>
<dbReference type="Proteomes" id="UP000024635">
    <property type="component" value="Unassembled WGS sequence"/>
</dbReference>
<protein>
    <submittedName>
        <fullName evidence="1">Uncharacterized protein</fullName>
    </submittedName>
</protein>
<evidence type="ECO:0000313" key="2">
    <source>
        <dbReference type="Proteomes" id="UP000024635"/>
    </source>
</evidence>
<name>A0A016WUB5_9BILA</name>
<sequence>MVSLFIAETFENPSKQDFGDIRFNKTDVMQSGYNNRDEHIHVFKQIHAFKFRVGNGTAEVSLTLLLFLASHLISRK</sequence>
<comment type="caution">
    <text evidence="1">The sequence shown here is derived from an EMBL/GenBank/DDBJ whole genome shotgun (WGS) entry which is preliminary data.</text>
</comment>
<gene>
    <name evidence="1" type="primary">Acey_s0498.g2521</name>
    <name evidence="1" type="ORF">Y032_0498g2521</name>
</gene>